<feature type="region of interest" description="Disordered" evidence="8">
    <location>
        <begin position="1"/>
        <end position="63"/>
    </location>
</feature>
<dbReference type="Pfam" id="PF08154">
    <property type="entry name" value="NLE"/>
    <property type="match status" value="1"/>
</dbReference>
<dbReference type="GO" id="GO:0000466">
    <property type="term" value="P:maturation of 5.8S rRNA from tricistronic rRNA transcript (SSU-rRNA, 5.8S rRNA, LSU-rRNA)"/>
    <property type="evidence" value="ECO:0007669"/>
    <property type="project" value="UniProtKB-UniRule"/>
</dbReference>
<comment type="similarity">
    <text evidence="6">Belongs to the WD repeat WDR12/YTM1 family.</text>
</comment>
<evidence type="ECO:0000256" key="6">
    <source>
        <dbReference type="HAMAP-Rule" id="MF_03029"/>
    </source>
</evidence>
<accession>A0A2R5GAP8</accession>
<evidence type="ECO:0000256" key="1">
    <source>
        <dbReference type="ARBA" id="ARBA00022517"/>
    </source>
</evidence>
<evidence type="ECO:0000256" key="2">
    <source>
        <dbReference type="ARBA" id="ARBA00022552"/>
    </source>
</evidence>
<feature type="repeat" description="WD" evidence="7">
    <location>
        <begin position="412"/>
        <end position="437"/>
    </location>
</feature>
<evidence type="ECO:0000256" key="5">
    <source>
        <dbReference type="ARBA" id="ARBA00023242"/>
    </source>
</evidence>
<dbReference type="GO" id="GO:0005730">
    <property type="term" value="C:nucleolus"/>
    <property type="evidence" value="ECO:0007669"/>
    <property type="project" value="UniProtKB-SubCell"/>
</dbReference>
<feature type="region of interest" description="Disordered" evidence="8">
    <location>
        <begin position="322"/>
        <end position="349"/>
    </location>
</feature>
<dbReference type="InterPro" id="IPR028599">
    <property type="entry name" value="WDR12/Ytm1"/>
</dbReference>
<dbReference type="SUPFAM" id="SSF50978">
    <property type="entry name" value="WD40 repeat-like"/>
    <property type="match status" value="1"/>
</dbReference>
<dbReference type="GO" id="GO:0030687">
    <property type="term" value="C:preribosome, large subunit precursor"/>
    <property type="evidence" value="ECO:0007669"/>
    <property type="project" value="UniProtKB-UniRule"/>
</dbReference>
<keyword evidence="3 7" id="KW-0853">WD repeat</keyword>
<feature type="repeat" description="WD" evidence="7">
    <location>
        <begin position="450"/>
        <end position="492"/>
    </location>
</feature>
<evidence type="ECO:0000256" key="3">
    <source>
        <dbReference type="ARBA" id="ARBA00022574"/>
    </source>
</evidence>
<dbReference type="GO" id="GO:0005654">
    <property type="term" value="C:nucleoplasm"/>
    <property type="evidence" value="ECO:0007669"/>
    <property type="project" value="UniProtKB-SubCell"/>
</dbReference>
<dbReference type="SMART" id="SM00320">
    <property type="entry name" value="WD40"/>
    <property type="match status" value="6"/>
</dbReference>
<comment type="subcellular location">
    <subcellularLocation>
        <location evidence="6">Nucleus</location>
        <location evidence="6">Nucleolus</location>
    </subcellularLocation>
    <subcellularLocation>
        <location evidence="6">Nucleus</location>
        <location evidence="6">Nucleoplasm</location>
    </subcellularLocation>
</comment>
<keyword evidence="5 6" id="KW-0539">Nucleus</keyword>
<dbReference type="EMBL" id="BEYU01000013">
    <property type="protein sequence ID" value="GBG25623.1"/>
    <property type="molecule type" value="Genomic_DNA"/>
</dbReference>
<feature type="repeat" description="WD" evidence="7">
    <location>
        <begin position="493"/>
        <end position="532"/>
    </location>
</feature>
<reference evidence="10 11" key="1">
    <citation type="submission" date="2017-12" db="EMBL/GenBank/DDBJ databases">
        <title>Sequencing, de novo assembly and annotation of complete genome of a new Thraustochytrid species, strain FCC1311.</title>
        <authorList>
            <person name="Sedici K."/>
            <person name="Godart F."/>
            <person name="Aiese Cigliano R."/>
            <person name="Sanseverino W."/>
            <person name="Barakat M."/>
            <person name="Ortet P."/>
            <person name="Marechal E."/>
            <person name="Cagnac O."/>
            <person name="Amato A."/>
        </authorList>
    </citation>
    <scope>NUCLEOTIDE SEQUENCE [LARGE SCALE GENOMIC DNA]</scope>
</reference>
<dbReference type="InterPro" id="IPR020472">
    <property type="entry name" value="WD40_PAC1"/>
</dbReference>
<dbReference type="PANTHER" id="PTHR19855">
    <property type="entry name" value="WD40 REPEAT PROTEIN 12, 37"/>
    <property type="match status" value="1"/>
</dbReference>
<dbReference type="AlphaFoldDB" id="A0A2R5GAP8"/>
<dbReference type="PROSITE" id="PS00678">
    <property type="entry name" value="WD_REPEATS_1"/>
    <property type="match status" value="2"/>
</dbReference>
<dbReference type="PANTHER" id="PTHR19855:SF11">
    <property type="entry name" value="RIBOSOME BIOGENESIS PROTEIN WDR12"/>
    <property type="match status" value="1"/>
</dbReference>
<keyword evidence="2 6" id="KW-0698">rRNA processing</keyword>
<dbReference type="OrthoDB" id="10251381at2759"/>
<proteinExistence type="inferred from homology"/>
<evidence type="ECO:0000256" key="8">
    <source>
        <dbReference type="SAM" id="MobiDB-lite"/>
    </source>
</evidence>
<feature type="compositionally biased region" description="Acidic residues" evidence="8">
    <location>
        <begin position="322"/>
        <end position="332"/>
    </location>
</feature>
<evidence type="ECO:0000313" key="11">
    <source>
        <dbReference type="Proteomes" id="UP000241890"/>
    </source>
</evidence>
<dbReference type="Proteomes" id="UP000241890">
    <property type="component" value="Unassembled WGS sequence"/>
</dbReference>
<dbReference type="CDD" id="cd00200">
    <property type="entry name" value="WD40"/>
    <property type="match status" value="1"/>
</dbReference>
<dbReference type="InterPro" id="IPR015943">
    <property type="entry name" value="WD40/YVTN_repeat-like_dom_sf"/>
</dbReference>
<keyword evidence="11" id="KW-1185">Reference proteome</keyword>
<dbReference type="Pfam" id="PF00400">
    <property type="entry name" value="WD40"/>
    <property type="match status" value="6"/>
</dbReference>
<name>A0A2R5GAP8_9STRA</name>
<protein>
    <recommendedName>
        <fullName evidence="6">Ribosome biogenesis protein WDR12 homolog</fullName>
    </recommendedName>
</protein>
<feature type="compositionally biased region" description="Acidic residues" evidence="8">
    <location>
        <begin position="1"/>
        <end position="60"/>
    </location>
</feature>
<dbReference type="Gene3D" id="2.130.10.10">
    <property type="entry name" value="YVTN repeat-like/Quinoprotein amine dehydrogenase"/>
    <property type="match status" value="3"/>
</dbReference>
<dbReference type="PRINTS" id="PR00320">
    <property type="entry name" value="GPROTEINBRPT"/>
</dbReference>
<dbReference type="InParanoid" id="A0A2R5GAP8"/>
<keyword evidence="1 6" id="KW-0690">Ribosome biogenesis</keyword>
<gene>
    <name evidence="10" type="ORF">FCC1311_018422</name>
</gene>
<comment type="function">
    <text evidence="6">Required for maturation of ribosomal RNAs and formation of the large ribosomal subunit.</text>
</comment>
<comment type="caution">
    <text evidence="10">The sequence shown here is derived from an EMBL/GenBank/DDBJ whole genome shotgun (WGS) entry which is preliminary data.</text>
</comment>
<dbReference type="InterPro" id="IPR019775">
    <property type="entry name" value="WD40_repeat_CS"/>
</dbReference>
<dbReference type="FunCoup" id="A0A2R5GAP8">
    <property type="interactions" value="199"/>
</dbReference>
<evidence type="ECO:0000259" key="9">
    <source>
        <dbReference type="Pfam" id="PF08154"/>
    </source>
</evidence>
<keyword evidence="4" id="KW-0677">Repeat</keyword>
<dbReference type="InterPro" id="IPR001680">
    <property type="entry name" value="WD40_rpt"/>
</dbReference>
<dbReference type="InterPro" id="IPR036322">
    <property type="entry name" value="WD40_repeat_dom_sf"/>
</dbReference>
<organism evidence="10 11">
    <name type="scientific">Hondaea fermentalgiana</name>
    <dbReference type="NCBI Taxonomy" id="2315210"/>
    <lineage>
        <taxon>Eukaryota</taxon>
        <taxon>Sar</taxon>
        <taxon>Stramenopiles</taxon>
        <taxon>Bigyra</taxon>
        <taxon>Labyrinthulomycetes</taxon>
        <taxon>Thraustochytrida</taxon>
        <taxon>Thraustochytriidae</taxon>
        <taxon>Hondaea</taxon>
    </lineage>
</organism>
<evidence type="ECO:0000256" key="4">
    <source>
        <dbReference type="ARBA" id="ARBA00022737"/>
    </source>
</evidence>
<sequence length="532" mass="57766">MDVDEGAAQEVEDDVEDDDVEEEEASEEEQGGAEEDEDEDDEDDEDDDDDDDDEEEGEGDEQIRVKFTTRFSKYRVTETSIAVPLSLRRAGLSEVVNHLLGREDEDRVVFDFLIVEKDTLVRRNLEYHLRTLKLSSEEVLHLEYAPALLEPELSAEEKWPDWLSCVDARRPTAENEDLVAVTGSYDGSLTFCEVARSSGAAGLAKGVTVLSKVQAHRAAVKGVTQFGENYVSSCGKDGVVKVWSTSLAEAAPVTRKAAANGSSSSTRSMNCTQIAGCEGHERSVEALDAVQIGNFAVMGSGGWDQSVCIWKVALGNEDDVTAAKEEGEDEGDAANGSDRKKRKVKGAKAASALKTVKPASVLSGHTDSVSALTWADRGSPSTLFSGSWDRSIRAWDVVREVCTIKLNGNKVVTAIAHNPTTATIATGHADEQVRLWDSRVTGEAIVKLSLKSHEAWITSVQWSPSRPHLLASASQDQTIKLWDVRSSVPLHTLKSHTNKVFGLSWDASGTMLMSAGADSMLRAYRVGTEKSD</sequence>
<dbReference type="GO" id="GO:0000463">
    <property type="term" value="P:maturation of LSU-rRNA from tricistronic rRNA transcript (SSU-rRNA, 5.8S rRNA, LSU-rRNA)"/>
    <property type="evidence" value="ECO:0007669"/>
    <property type="project" value="UniProtKB-UniRule"/>
</dbReference>
<dbReference type="GO" id="GO:0043021">
    <property type="term" value="F:ribonucleoprotein complex binding"/>
    <property type="evidence" value="ECO:0007669"/>
    <property type="project" value="UniProtKB-UniRule"/>
</dbReference>
<dbReference type="HAMAP" id="MF_03029">
    <property type="entry name" value="WDR12"/>
    <property type="match status" value="1"/>
</dbReference>
<feature type="repeat" description="WD" evidence="7">
    <location>
        <begin position="362"/>
        <end position="397"/>
    </location>
</feature>
<dbReference type="PROSITE" id="PS50294">
    <property type="entry name" value="WD_REPEATS_REGION"/>
    <property type="match status" value="3"/>
</dbReference>
<evidence type="ECO:0000313" key="10">
    <source>
        <dbReference type="EMBL" id="GBG25623.1"/>
    </source>
</evidence>
<dbReference type="PROSITE" id="PS50082">
    <property type="entry name" value="WD_REPEATS_2"/>
    <property type="match status" value="4"/>
</dbReference>
<dbReference type="InterPro" id="IPR012972">
    <property type="entry name" value="NLE"/>
</dbReference>
<evidence type="ECO:0000256" key="7">
    <source>
        <dbReference type="PROSITE-ProRule" id="PRU00221"/>
    </source>
</evidence>
<feature type="domain" description="NLE" evidence="9">
    <location>
        <begin position="63"/>
        <end position="129"/>
    </location>
</feature>